<dbReference type="STRING" id="1505087.AYJ54_42780"/>
<evidence type="ECO:0000256" key="1">
    <source>
        <dbReference type="SAM" id="SignalP"/>
    </source>
</evidence>
<keyword evidence="1" id="KW-0732">Signal</keyword>
<accession>A0A176Z417</accession>
<organism evidence="2 3">
    <name type="scientific">Bradyrhizobium centrolobii</name>
    <dbReference type="NCBI Taxonomy" id="1505087"/>
    <lineage>
        <taxon>Bacteria</taxon>
        <taxon>Pseudomonadati</taxon>
        <taxon>Pseudomonadota</taxon>
        <taxon>Alphaproteobacteria</taxon>
        <taxon>Hyphomicrobiales</taxon>
        <taxon>Nitrobacteraceae</taxon>
        <taxon>Bradyrhizobium</taxon>
    </lineage>
</organism>
<dbReference type="EMBL" id="LUUB01000030">
    <property type="protein sequence ID" value="OAF14286.1"/>
    <property type="molecule type" value="Genomic_DNA"/>
</dbReference>
<feature type="chain" id="PRO_5008055490" description="EfeO-type cupredoxin-like domain-containing protein" evidence="1">
    <location>
        <begin position="30"/>
        <end position="126"/>
    </location>
</feature>
<evidence type="ECO:0000313" key="2">
    <source>
        <dbReference type="EMBL" id="OAF14286.1"/>
    </source>
</evidence>
<dbReference type="Proteomes" id="UP000076959">
    <property type="component" value="Unassembled WGS sequence"/>
</dbReference>
<feature type="signal peptide" evidence="1">
    <location>
        <begin position="1"/>
        <end position="29"/>
    </location>
</feature>
<comment type="caution">
    <text evidence="2">The sequence shown here is derived from an EMBL/GenBank/DDBJ whole genome shotgun (WGS) entry which is preliminary data.</text>
</comment>
<dbReference type="SUPFAM" id="SSF49503">
    <property type="entry name" value="Cupredoxins"/>
    <property type="match status" value="1"/>
</dbReference>
<reference evidence="2 3" key="1">
    <citation type="submission" date="2016-03" db="EMBL/GenBank/DDBJ databases">
        <title>Draft Genome Sequence of the Strain BR 10245 (Bradyrhizobium sp.) isolated from nodules of Centrolobium paraense.</title>
        <authorList>
            <person name="Simoes-Araujo J.L.Sr."/>
            <person name="Barauna A.C."/>
            <person name="Silva K."/>
            <person name="Zilli J.E."/>
        </authorList>
    </citation>
    <scope>NUCLEOTIDE SEQUENCE [LARGE SCALE GENOMIC DNA]</scope>
    <source>
        <strain evidence="2 3">BR 10245</strain>
    </source>
</reference>
<evidence type="ECO:0000313" key="3">
    <source>
        <dbReference type="Proteomes" id="UP000076959"/>
    </source>
</evidence>
<keyword evidence="3" id="KW-1185">Reference proteome</keyword>
<name>A0A176Z417_9BRAD</name>
<protein>
    <recommendedName>
        <fullName evidence="4">EfeO-type cupredoxin-like domain-containing protein</fullName>
    </recommendedName>
</protein>
<evidence type="ECO:0008006" key="4">
    <source>
        <dbReference type="Google" id="ProtNLM"/>
    </source>
</evidence>
<sequence>MPCSTLFRACLPGTVLAWATGATITGAFAAELTFDFHIERGRVMESTQVIRINQGDDVKLRWHTDRSIILHLHGYDIERKIEPGTVGVMEFVAYATGRFLVEVHGSSGIGGHSHGEAPLVRIEVYP</sequence>
<dbReference type="AlphaFoldDB" id="A0A176Z417"/>
<dbReference type="Gene3D" id="2.60.40.420">
    <property type="entry name" value="Cupredoxins - blue copper proteins"/>
    <property type="match status" value="1"/>
</dbReference>
<dbReference type="InterPro" id="IPR008972">
    <property type="entry name" value="Cupredoxin"/>
</dbReference>
<proteinExistence type="predicted"/>
<gene>
    <name evidence="2" type="ORF">AYJ54_42780</name>
</gene>